<keyword evidence="4" id="KW-1185">Reference proteome</keyword>
<keyword evidence="2" id="KW-0560">Oxidoreductase</keyword>
<dbReference type="PRINTS" id="PR00359">
    <property type="entry name" value="BP450"/>
</dbReference>
<dbReference type="PANTHER" id="PTHR46696">
    <property type="entry name" value="P450, PUTATIVE (EUROFUNG)-RELATED"/>
    <property type="match status" value="1"/>
</dbReference>
<reference evidence="3 4" key="1">
    <citation type="submission" date="2014-12" db="EMBL/GenBank/DDBJ databases">
        <title>Frankia sp. BMG5.1 draft genome.</title>
        <authorList>
            <person name="Gtari M."/>
            <person name="Ghodhbane-Gtari F."/>
            <person name="Nouioui I."/>
            <person name="Ktari A."/>
            <person name="Hezbri K."/>
            <person name="Mimouni W."/>
            <person name="Sbissi I."/>
            <person name="Ayari A."/>
            <person name="Yamanaka T."/>
            <person name="Normand P."/>
            <person name="Tisa L.S."/>
            <person name="Boudabous A."/>
        </authorList>
    </citation>
    <scope>NUCLEOTIDE SEQUENCE [LARGE SCALE GENOMIC DNA]</scope>
    <source>
        <strain evidence="3 4">BMG5.1</strain>
    </source>
</reference>
<dbReference type="Gene3D" id="1.10.630.10">
    <property type="entry name" value="Cytochrome P450"/>
    <property type="match status" value="1"/>
</dbReference>
<dbReference type="InterPro" id="IPR002397">
    <property type="entry name" value="Cyt_P450_B"/>
</dbReference>
<organism evidence="3 4">
    <name type="scientific">Protofrankia coriariae</name>
    <dbReference type="NCBI Taxonomy" id="1562887"/>
    <lineage>
        <taxon>Bacteria</taxon>
        <taxon>Bacillati</taxon>
        <taxon>Actinomycetota</taxon>
        <taxon>Actinomycetes</taxon>
        <taxon>Frankiales</taxon>
        <taxon>Frankiaceae</taxon>
        <taxon>Protofrankia</taxon>
    </lineage>
</organism>
<proteinExistence type="inferred from homology"/>
<keyword evidence="2" id="KW-0349">Heme</keyword>
<protein>
    <recommendedName>
        <fullName evidence="5">Cytochrome P450</fullName>
    </recommendedName>
</protein>
<evidence type="ECO:0000313" key="3">
    <source>
        <dbReference type="EMBL" id="KLL09578.1"/>
    </source>
</evidence>
<keyword evidence="2" id="KW-0503">Monooxygenase</keyword>
<dbReference type="PANTHER" id="PTHR46696:SF1">
    <property type="entry name" value="CYTOCHROME P450 YJIB-RELATED"/>
    <property type="match status" value="1"/>
</dbReference>
<gene>
    <name evidence="3" type="ORF">FrCorBMG51_23855</name>
</gene>
<dbReference type="SUPFAM" id="SSF48264">
    <property type="entry name" value="Cytochrome P450"/>
    <property type="match status" value="1"/>
</dbReference>
<name>A0ABR5EYN5_9ACTN</name>
<dbReference type="Proteomes" id="UP000035425">
    <property type="component" value="Unassembled WGS sequence"/>
</dbReference>
<sequence length="391" mass="44000">MAYYSPLDSLVTDDPYPYYKALREEQPVYYNEKDDFWALSRYDDVAGALHDPLSFSARKGTVYEDQTLEELPVPMMAFLDPPDHTRMRTMVSGSFVPKAVAGFKVAFGRNFVAQFDRLPGAELDVCQDLLLPWAIENDLELLEIPAESRPLWREWLNACFQRKRGNISFTAAGEEAIGHIMTFLAEEHLPRLYATEGTFLSRLINGSADGDRMSEVEALGFLFLMALAGPEDVARTAGYVLANVSAQPSVVELVRNDEPTRMNAIDETIRRDASTQYMRRTTAWDVDIRDTVIPEGARVLLLFGAANRDPEIFSDPDTFDIDRRNSRLAMGFSRGIHSCLGIHVSRLQMVAGLGEFFNRVESAELDLDAAESVHAMNITGFQRLPARLKLR</sequence>
<evidence type="ECO:0008006" key="5">
    <source>
        <dbReference type="Google" id="ProtNLM"/>
    </source>
</evidence>
<evidence type="ECO:0000256" key="2">
    <source>
        <dbReference type="RuleBase" id="RU000461"/>
    </source>
</evidence>
<evidence type="ECO:0000256" key="1">
    <source>
        <dbReference type="ARBA" id="ARBA00010617"/>
    </source>
</evidence>
<comment type="similarity">
    <text evidence="1 2">Belongs to the cytochrome P450 family.</text>
</comment>
<dbReference type="InterPro" id="IPR017972">
    <property type="entry name" value="Cyt_P450_CS"/>
</dbReference>
<dbReference type="InterPro" id="IPR036396">
    <property type="entry name" value="Cyt_P450_sf"/>
</dbReference>
<dbReference type="InterPro" id="IPR001128">
    <property type="entry name" value="Cyt_P450"/>
</dbReference>
<keyword evidence="2" id="KW-0479">Metal-binding</keyword>
<comment type="caution">
    <text evidence="3">The sequence shown here is derived from an EMBL/GenBank/DDBJ whole genome shotgun (WGS) entry which is preliminary data.</text>
</comment>
<dbReference type="Pfam" id="PF00067">
    <property type="entry name" value="p450"/>
    <property type="match status" value="1"/>
</dbReference>
<accession>A0ABR5EYN5</accession>
<dbReference type="PROSITE" id="PS00086">
    <property type="entry name" value="CYTOCHROME_P450"/>
    <property type="match status" value="1"/>
</dbReference>
<dbReference type="EMBL" id="JWIO01000075">
    <property type="protein sequence ID" value="KLL09578.1"/>
    <property type="molecule type" value="Genomic_DNA"/>
</dbReference>
<evidence type="ECO:0000313" key="4">
    <source>
        <dbReference type="Proteomes" id="UP000035425"/>
    </source>
</evidence>
<keyword evidence="2" id="KW-0408">Iron</keyword>